<name>A0A385EEX4_9CAUD</name>
<evidence type="ECO:0000256" key="1">
    <source>
        <dbReference type="SAM" id="MobiDB-lite"/>
    </source>
</evidence>
<reference evidence="3" key="1">
    <citation type="submission" date="2018-07" db="EMBL/GenBank/DDBJ databases">
        <title>Giant CbK-like Caulobacter bacteriophages have genetically divergent genomes.</title>
        <authorList>
            <person name="Wilson K.M."/>
            <person name="Ely B."/>
        </authorList>
    </citation>
    <scope>NUCLEOTIDE SEQUENCE [LARGE SCALE GENOMIC DNA]</scope>
</reference>
<feature type="region of interest" description="Disordered" evidence="1">
    <location>
        <begin position="17"/>
        <end position="37"/>
    </location>
</feature>
<accession>A0A385EEX4</accession>
<evidence type="ECO:0000313" key="2">
    <source>
        <dbReference type="EMBL" id="AXQ69318.1"/>
    </source>
</evidence>
<proteinExistence type="predicted"/>
<dbReference type="Proteomes" id="UP000259421">
    <property type="component" value="Segment"/>
</dbReference>
<sequence length="146" mass="15815">MTYTIKQALIALDHLTPSLPRETESEEGGFETKPPADKSWGTISLARRLQTSKEAARVIEDDLVEDGLMIRTPGFQGNPRFNLTDAGHAYLVLGRKGGLTAEQIVKRIPRGPCAADPISMRGTLLKMEFLGIVSSADGGQTYSLVS</sequence>
<evidence type="ECO:0000313" key="3">
    <source>
        <dbReference type="Proteomes" id="UP000259421"/>
    </source>
</evidence>
<keyword evidence="3" id="KW-1185">Reference proteome</keyword>
<organism evidence="2 3">
    <name type="scientific">Caulobacter phage CcrBL9</name>
    <dbReference type="NCBI Taxonomy" id="2283270"/>
    <lineage>
        <taxon>Viruses</taxon>
        <taxon>Duplodnaviria</taxon>
        <taxon>Heunggongvirae</taxon>
        <taxon>Uroviricota</taxon>
        <taxon>Caudoviricetes</taxon>
        <taxon>Jeanschmidtviridae</taxon>
        <taxon>Bertelyvirus</taxon>
        <taxon>Bertelyvirus BL9</taxon>
    </lineage>
</organism>
<reference evidence="2 3" key="2">
    <citation type="submission" date="2018-09" db="EMBL/GenBank/DDBJ databases">
        <title>Giant CbK-like Caulobacter bacteriophages have genetically divergent genomes.</title>
        <authorList>
            <person name="Wilson K."/>
            <person name="Ely B."/>
        </authorList>
    </citation>
    <scope>NUCLEOTIDE SEQUENCE [LARGE SCALE GENOMIC DNA]</scope>
</reference>
<protein>
    <submittedName>
        <fullName evidence="2">Uncharacterized protein</fullName>
    </submittedName>
</protein>
<gene>
    <name evidence="2" type="ORF">CcrBL9_gp294</name>
</gene>
<dbReference type="EMBL" id="MH588546">
    <property type="protein sequence ID" value="AXQ69318.1"/>
    <property type="molecule type" value="Genomic_DNA"/>
</dbReference>